<organism evidence="2 3">
    <name type="scientific">Cryobacterium arcticum</name>
    <dbReference type="NCBI Taxonomy" id="670052"/>
    <lineage>
        <taxon>Bacteria</taxon>
        <taxon>Bacillati</taxon>
        <taxon>Actinomycetota</taxon>
        <taxon>Actinomycetes</taxon>
        <taxon>Micrococcales</taxon>
        <taxon>Microbacteriaceae</taxon>
        <taxon>Cryobacterium</taxon>
    </lineage>
</organism>
<evidence type="ECO:0000313" key="3">
    <source>
        <dbReference type="Proteomes" id="UP000092582"/>
    </source>
</evidence>
<dbReference type="AlphaFoldDB" id="A0A1B1BPZ8"/>
<keyword evidence="1" id="KW-0732">Signal</keyword>
<name>A0A1B1BPZ8_9MICO</name>
<feature type="chain" id="PRO_5039604862" description="Secreted protein" evidence="1">
    <location>
        <begin position="30"/>
        <end position="163"/>
    </location>
</feature>
<sequence precursor="true">MKLLLTPLSRSLAGLAATAAILVTLAGCAAPAETSGPTSASGGDGASVSDAEFQAARDAYDLKLAQCLRDKGLDVKDPQPGQGIQESSPEINEAASTCMREIGDPPVPATTMSDAEVLSMYLKWADCFREVGFDVAEPVSGQAFVVPEDASAEVTAACTDPTL</sequence>
<dbReference type="PROSITE" id="PS51257">
    <property type="entry name" value="PROKAR_LIPOPROTEIN"/>
    <property type="match status" value="1"/>
</dbReference>
<evidence type="ECO:0000256" key="1">
    <source>
        <dbReference type="SAM" id="SignalP"/>
    </source>
</evidence>
<reference evidence="2 3" key="1">
    <citation type="submission" date="2016-06" db="EMBL/GenBank/DDBJ databases">
        <title>Genome sequencing of Cryobacterium arcticum PAMC 27867.</title>
        <authorList>
            <person name="Lee J."/>
            <person name="Kim O.-S."/>
        </authorList>
    </citation>
    <scope>NUCLEOTIDE SEQUENCE [LARGE SCALE GENOMIC DNA]</scope>
    <source>
        <strain evidence="2 3">PAMC 27867</strain>
    </source>
</reference>
<protein>
    <recommendedName>
        <fullName evidence="4">Secreted protein</fullName>
    </recommendedName>
</protein>
<proteinExistence type="predicted"/>
<evidence type="ECO:0000313" key="2">
    <source>
        <dbReference type="EMBL" id="ANP74581.1"/>
    </source>
</evidence>
<dbReference type="OrthoDB" id="7949713at2"/>
<feature type="signal peptide" evidence="1">
    <location>
        <begin position="1"/>
        <end position="29"/>
    </location>
</feature>
<accession>A0A1B1BPZ8</accession>
<dbReference type="RefSeq" id="WP_066598502.1">
    <property type="nucleotide sequence ID" value="NZ_CP016282.1"/>
</dbReference>
<dbReference type="Proteomes" id="UP000092582">
    <property type="component" value="Chromosome 1"/>
</dbReference>
<gene>
    <name evidence="2" type="ORF">PA27867_3664</name>
</gene>
<dbReference type="KEGG" id="cart:PA27867_3664"/>
<dbReference type="STRING" id="670052.PA27867_3664"/>
<evidence type="ECO:0008006" key="4">
    <source>
        <dbReference type="Google" id="ProtNLM"/>
    </source>
</evidence>
<dbReference type="EMBL" id="CP016282">
    <property type="protein sequence ID" value="ANP74581.1"/>
    <property type="molecule type" value="Genomic_DNA"/>
</dbReference>
<keyword evidence="3" id="KW-1185">Reference proteome</keyword>